<gene>
    <name evidence="6" type="ORF">DILT_LOCUS10486</name>
</gene>
<name>A0A3P7LC71_DIBLA</name>
<keyword evidence="2" id="KW-0853">WD repeat</keyword>
<proteinExistence type="predicted"/>
<evidence type="ECO:0000256" key="4">
    <source>
        <dbReference type="ARBA" id="ARBA00023273"/>
    </source>
</evidence>
<feature type="compositionally biased region" description="Polar residues" evidence="5">
    <location>
        <begin position="84"/>
        <end position="98"/>
    </location>
</feature>
<dbReference type="PANTHER" id="PTHR13720">
    <property type="entry name" value="WD-40 REPEAT PROTEIN"/>
    <property type="match status" value="1"/>
</dbReference>
<protein>
    <recommendedName>
        <fullName evidence="8">WD repeat-containing protein 66</fullName>
    </recommendedName>
</protein>
<dbReference type="PANTHER" id="PTHR13720:SF13">
    <property type="entry name" value="CILIA- AND FLAGELLA-ASSOCIATED PROTEIN 251"/>
    <property type="match status" value="1"/>
</dbReference>
<dbReference type="GO" id="GO:0031514">
    <property type="term" value="C:motile cilium"/>
    <property type="evidence" value="ECO:0007669"/>
    <property type="project" value="TreeGrafter"/>
</dbReference>
<feature type="region of interest" description="Disordered" evidence="5">
    <location>
        <begin position="1"/>
        <end position="29"/>
    </location>
</feature>
<dbReference type="InterPro" id="IPR036322">
    <property type="entry name" value="WD40_repeat_dom_sf"/>
</dbReference>
<organism evidence="6 7">
    <name type="scientific">Dibothriocephalus latus</name>
    <name type="common">Fish tapeworm</name>
    <name type="synonym">Diphyllobothrium latum</name>
    <dbReference type="NCBI Taxonomy" id="60516"/>
    <lineage>
        <taxon>Eukaryota</taxon>
        <taxon>Metazoa</taxon>
        <taxon>Spiralia</taxon>
        <taxon>Lophotrochozoa</taxon>
        <taxon>Platyhelminthes</taxon>
        <taxon>Cestoda</taxon>
        <taxon>Eucestoda</taxon>
        <taxon>Diphyllobothriidea</taxon>
        <taxon>Diphyllobothriidae</taxon>
        <taxon>Dibothriocephalus</taxon>
    </lineage>
</organism>
<sequence>MDAVTKTESAEQLHPLGKTFTAHEGDPHSVTKTTLRVAVERDGRNQKSSEVYPRDTETYFDQTLIETEDFSALNDDSHRPETNIPASGGNQPNTNVSNRAVEETKGQSEPREVLKPVRVLGFNQTVPVINLSTGRNIKLFYTSAHLGVIYDVGKNEQVIMRGHVNTIQSTCCSKDKRWLVTGDAGPDSAVILWDAKTVQPRFIVSEHSSTLESICDCARGEGASVKVKNHETRNSGSEITFTKPE</sequence>
<dbReference type="OrthoDB" id="4899631at2759"/>
<dbReference type="InterPro" id="IPR050630">
    <property type="entry name" value="WD_repeat_EMAP"/>
</dbReference>
<dbReference type="Proteomes" id="UP000281553">
    <property type="component" value="Unassembled WGS sequence"/>
</dbReference>
<evidence type="ECO:0000313" key="6">
    <source>
        <dbReference type="EMBL" id="VDN14655.1"/>
    </source>
</evidence>
<evidence type="ECO:0000256" key="2">
    <source>
        <dbReference type="ARBA" id="ARBA00022574"/>
    </source>
</evidence>
<evidence type="ECO:0008006" key="8">
    <source>
        <dbReference type="Google" id="ProtNLM"/>
    </source>
</evidence>
<dbReference type="EMBL" id="UYRU01059919">
    <property type="protein sequence ID" value="VDN14655.1"/>
    <property type="molecule type" value="Genomic_DNA"/>
</dbReference>
<comment type="subcellular location">
    <subcellularLocation>
        <location evidence="1">Cell projection</location>
        <location evidence="1">Cilium</location>
    </subcellularLocation>
</comment>
<keyword evidence="3" id="KW-0677">Repeat</keyword>
<evidence type="ECO:0000256" key="5">
    <source>
        <dbReference type="SAM" id="MobiDB-lite"/>
    </source>
</evidence>
<dbReference type="SUPFAM" id="SSF50978">
    <property type="entry name" value="WD40 repeat-like"/>
    <property type="match status" value="1"/>
</dbReference>
<reference evidence="6 7" key="1">
    <citation type="submission" date="2018-11" db="EMBL/GenBank/DDBJ databases">
        <authorList>
            <consortium name="Pathogen Informatics"/>
        </authorList>
    </citation>
    <scope>NUCLEOTIDE SEQUENCE [LARGE SCALE GENOMIC DNA]</scope>
</reference>
<dbReference type="AlphaFoldDB" id="A0A3P7LC71"/>
<feature type="region of interest" description="Disordered" evidence="5">
    <location>
        <begin position="72"/>
        <end position="110"/>
    </location>
</feature>
<evidence type="ECO:0000256" key="3">
    <source>
        <dbReference type="ARBA" id="ARBA00022737"/>
    </source>
</evidence>
<dbReference type="InterPro" id="IPR015943">
    <property type="entry name" value="WD40/YVTN_repeat-like_dom_sf"/>
</dbReference>
<keyword evidence="7" id="KW-1185">Reference proteome</keyword>
<keyword evidence="4" id="KW-0966">Cell projection</keyword>
<evidence type="ECO:0000256" key="1">
    <source>
        <dbReference type="ARBA" id="ARBA00004138"/>
    </source>
</evidence>
<dbReference type="Gene3D" id="2.130.10.10">
    <property type="entry name" value="YVTN repeat-like/Quinoprotein amine dehydrogenase"/>
    <property type="match status" value="1"/>
</dbReference>
<accession>A0A3P7LC71</accession>
<feature type="compositionally biased region" description="Basic and acidic residues" evidence="5">
    <location>
        <begin position="100"/>
        <end position="110"/>
    </location>
</feature>
<evidence type="ECO:0000313" key="7">
    <source>
        <dbReference type="Proteomes" id="UP000281553"/>
    </source>
</evidence>